<dbReference type="SUPFAM" id="SSF52402">
    <property type="entry name" value="Adenine nucleotide alpha hydrolases-like"/>
    <property type="match status" value="1"/>
</dbReference>
<evidence type="ECO:0000256" key="8">
    <source>
        <dbReference type="ARBA" id="ARBA00022827"/>
    </source>
</evidence>
<feature type="compositionally biased region" description="Basic and acidic residues" evidence="13">
    <location>
        <begin position="270"/>
        <end position="283"/>
    </location>
</feature>
<dbReference type="Gene3D" id="3.40.50.620">
    <property type="entry name" value="HUPs"/>
    <property type="match status" value="1"/>
</dbReference>
<dbReference type="GeneID" id="77729650"/>
<evidence type="ECO:0000256" key="7">
    <source>
        <dbReference type="ARBA" id="ARBA00022741"/>
    </source>
</evidence>
<evidence type="ECO:0000256" key="2">
    <source>
        <dbReference type="ARBA" id="ARBA00012393"/>
    </source>
</evidence>
<evidence type="ECO:0000256" key="13">
    <source>
        <dbReference type="SAM" id="MobiDB-lite"/>
    </source>
</evidence>
<dbReference type="Proteomes" id="UP001164286">
    <property type="component" value="Unassembled WGS sequence"/>
</dbReference>
<keyword evidence="3" id="KW-0285">Flavoprotein</keyword>
<comment type="caution">
    <text evidence="15">The sequence shown here is derived from an EMBL/GenBank/DDBJ whole genome shotgun (WGS) entry which is preliminary data.</text>
</comment>
<keyword evidence="4" id="KW-0288">FMN</keyword>
<dbReference type="AlphaFoldDB" id="A0AA38LS59"/>
<feature type="compositionally biased region" description="Polar residues" evidence="13">
    <location>
        <begin position="102"/>
        <end position="113"/>
    </location>
</feature>
<feature type="domain" description="Phosphoadenosine phosphosulphate reductase" evidence="14">
    <location>
        <begin position="178"/>
        <end position="249"/>
    </location>
</feature>
<feature type="region of interest" description="Disordered" evidence="13">
    <location>
        <begin position="245"/>
        <end position="283"/>
    </location>
</feature>
<dbReference type="RefSeq" id="XP_052942910.1">
    <property type="nucleotide sequence ID" value="XM_053090445.1"/>
</dbReference>
<evidence type="ECO:0000256" key="6">
    <source>
        <dbReference type="ARBA" id="ARBA00022695"/>
    </source>
</evidence>
<name>A0AA38LS59_9TREE</name>
<keyword evidence="6 15" id="KW-0548">Nucleotidyltransferase</keyword>
<comment type="pathway">
    <text evidence="1">Cofactor biosynthesis; FAD biosynthesis; FAD from FMN: step 1/1.</text>
</comment>
<organism evidence="15 16">
    <name type="scientific">Dioszegia hungarica</name>
    <dbReference type="NCBI Taxonomy" id="4972"/>
    <lineage>
        <taxon>Eukaryota</taxon>
        <taxon>Fungi</taxon>
        <taxon>Dikarya</taxon>
        <taxon>Basidiomycota</taxon>
        <taxon>Agaricomycotina</taxon>
        <taxon>Tremellomycetes</taxon>
        <taxon>Tremellales</taxon>
        <taxon>Bulleribasidiaceae</taxon>
        <taxon>Dioszegia</taxon>
    </lineage>
</organism>
<evidence type="ECO:0000259" key="14">
    <source>
        <dbReference type="Pfam" id="PF01507"/>
    </source>
</evidence>
<feature type="region of interest" description="Disordered" evidence="13">
    <location>
        <begin position="88"/>
        <end position="118"/>
    </location>
</feature>
<dbReference type="EC" id="2.7.7.2" evidence="2"/>
<evidence type="ECO:0000256" key="5">
    <source>
        <dbReference type="ARBA" id="ARBA00022679"/>
    </source>
</evidence>
<protein>
    <recommendedName>
        <fullName evidence="2">FAD synthase</fullName>
        <ecNumber evidence="2">2.7.7.2</ecNumber>
    </recommendedName>
    <alternativeName>
        <fullName evidence="10">FAD pyrophosphorylase</fullName>
    </alternativeName>
    <alternativeName>
        <fullName evidence="11">FMN adenylyltransferase</fullName>
    </alternativeName>
</protein>
<reference evidence="15" key="1">
    <citation type="journal article" date="2022" name="G3 (Bethesda)">
        <title>High quality genome of the basidiomycete yeast Dioszegia hungarica PDD-24b-2 isolated from cloud water.</title>
        <authorList>
            <person name="Jarrige D."/>
            <person name="Haridas S."/>
            <person name="Bleykasten-Grosshans C."/>
            <person name="Joly M."/>
            <person name="Nadalig T."/>
            <person name="Sancelme M."/>
            <person name="Vuilleumier S."/>
            <person name="Grigoriev I.V."/>
            <person name="Amato P."/>
            <person name="Bringel F."/>
        </authorList>
    </citation>
    <scope>NUCLEOTIDE SEQUENCE</scope>
    <source>
        <strain evidence="15">PDD-24b-2</strain>
    </source>
</reference>
<evidence type="ECO:0000256" key="3">
    <source>
        <dbReference type="ARBA" id="ARBA00022630"/>
    </source>
</evidence>
<evidence type="ECO:0000256" key="10">
    <source>
        <dbReference type="ARBA" id="ARBA00031145"/>
    </source>
</evidence>
<dbReference type="InterPro" id="IPR014729">
    <property type="entry name" value="Rossmann-like_a/b/a_fold"/>
</dbReference>
<keyword evidence="16" id="KW-1185">Reference proteome</keyword>
<dbReference type="Pfam" id="PF01507">
    <property type="entry name" value="PAPS_reduct"/>
    <property type="match status" value="1"/>
</dbReference>
<evidence type="ECO:0000256" key="9">
    <source>
        <dbReference type="ARBA" id="ARBA00022840"/>
    </source>
</evidence>
<evidence type="ECO:0000256" key="4">
    <source>
        <dbReference type="ARBA" id="ARBA00022643"/>
    </source>
</evidence>
<gene>
    <name evidence="15" type="ORF">MKK02DRAFT_39110</name>
</gene>
<evidence type="ECO:0000256" key="12">
    <source>
        <dbReference type="ARBA" id="ARBA00049494"/>
    </source>
</evidence>
<dbReference type="GO" id="GO:0005524">
    <property type="term" value="F:ATP binding"/>
    <property type="evidence" value="ECO:0007669"/>
    <property type="project" value="UniProtKB-KW"/>
</dbReference>
<dbReference type="GO" id="GO:0006747">
    <property type="term" value="P:FAD biosynthetic process"/>
    <property type="evidence" value="ECO:0007669"/>
    <property type="project" value="TreeGrafter"/>
</dbReference>
<dbReference type="InterPro" id="IPR002500">
    <property type="entry name" value="PAPS_reduct_dom"/>
</dbReference>
<dbReference type="PANTHER" id="PTHR23293:SF9">
    <property type="entry name" value="FAD SYNTHASE"/>
    <property type="match status" value="1"/>
</dbReference>
<accession>A0AA38LS59</accession>
<evidence type="ECO:0000256" key="1">
    <source>
        <dbReference type="ARBA" id="ARBA00004726"/>
    </source>
</evidence>
<comment type="catalytic activity">
    <reaction evidence="12">
        <text>FMN + ATP + H(+) = FAD + diphosphate</text>
        <dbReference type="Rhea" id="RHEA:17237"/>
        <dbReference type="ChEBI" id="CHEBI:15378"/>
        <dbReference type="ChEBI" id="CHEBI:30616"/>
        <dbReference type="ChEBI" id="CHEBI:33019"/>
        <dbReference type="ChEBI" id="CHEBI:57692"/>
        <dbReference type="ChEBI" id="CHEBI:58210"/>
        <dbReference type="EC" id="2.7.7.2"/>
    </reaction>
</comment>
<dbReference type="EMBL" id="JAKWFO010000011">
    <property type="protein sequence ID" value="KAI9633133.1"/>
    <property type="molecule type" value="Genomic_DNA"/>
</dbReference>
<keyword evidence="9" id="KW-0067">ATP-binding</keyword>
<evidence type="ECO:0000256" key="11">
    <source>
        <dbReference type="ARBA" id="ARBA00031871"/>
    </source>
</evidence>
<dbReference type="PANTHER" id="PTHR23293">
    <property type="entry name" value="FAD SYNTHETASE-RELATED FMN ADENYLYLTRANSFERASE"/>
    <property type="match status" value="1"/>
</dbReference>
<evidence type="ECO:0000313" key="15">
    <source>
        <dbReference type="EMBL" id="KAI9633133.1"/>
    </source>
</evidence>
<keyword evidence="7" id="KW-0547">Nucleotide-binding</keyword>
<dbReference type="CDD" id="cd23948">
    <property type="entry name" value="FAD_synthase"/>
    <property type="match status" value="1"/>
</dbReference>
<dbReference type="GO" id="GO:0003919">
    <property type="term" value="F:FMN adenylyltransferase activity"/>
    <property type="evidence" value="ECO:0007669"/>
    <property type="project" value="UniProtKB-EC"/>
</dbReference>
<proteinExistence type="predicted"/>
<keyword evidence="5" id="KW-0808">Transferase</keyword>
<evidence type="ECO:0000313" key="16">
    <source>
        <dbReference type="Proteomes" id="UP001164286"/>
    </source>
</evidence>
<keyword evidence="8" id="KW-0274">FAD</keyword>
<sequence length="283" mass="30355">MPRIRPEDLVRVLQLAQEQTDAGRRIADAIALIEGVMDDLGEEAISISFNGGKDCTVLLHLYAAVLLARHTKSLSSLLPTPAHLPISSPTTNGLSEPKPILSSVTPSSPSGHITTPPSPPLPTIKAIYITAPDPFPLLDEFVLSSAELYGMDLYRFGGGMKAALGGYLGGEAGKGVKGMLMGTRKGDPNGDVEPLAPTDPSWPSVLRIHPILDWSYAHVWDFLRDLNVPYCSLYDEGYTSLGSTKNTVPNPLLRNPSAPSGWDPAWKLTDGSKERCGRLDSSS</sequence>